<accession>A0A809R6R1</accession>
<dbReference type="Pfam" id="PF04255">
    <property type="entry name" value="DUF433"/>
    <property type="match status" value="1"/>
</dbReference>
<gene>
    <name evidence="2" type="ORF">DSYM_30770</name>
</gene>
<organism evidence="2 3">
    <name type="scientific">Candidatus Desulfobacillus denitrificans</name>
    <dbReference type="NCBI Taxonomy" id="2608985"/>
    <lineage>
        <taxon>Bacteria</taxon>
        <taxon>Pseudomonadati</taxon>
        <taxon>Pseudomonadota</taxon>
        <taxon>Betaproteobacteria</taxon>
        <taxon>Candidatus Desulfobacillus</taxon>
    </lineage>
</organism>
<dbReference type="Gene3D" id="1.10.10.10">
    <property type="entry name" value="Winged helix-like DNA-binding domain superfamily/Winged helix DNA-binding domain"/>
    <property type="match status" value="1"/>
</dbReference>
<dbReference type="InterPro" id="IPR007367">
    <property type="entry name" value="DUF433"/>
</dbReference>
<reference evidence="2" key="1">
    <citation type="journal article" name="DNA Res.">
        <title>The physiological potential of anammox bacteria as revealed by their core genome structure.</title>
        <authorList>
            <person name="Okubo T."/>
            <person name="Toyoda A."/>
            <person name="Fukuhara K."/>
            <person name="Uchiyama I."/>
            <person name="Harigaya Y."/>
            <person name="Kuroiwa M."/>
            <person name="Suzuki T."/>
            <person name="Murakami Y."/>
            <person name="Suwa Y."/>
            <person name="Takami H."/>
        </authorList>
    </citation>
    <scope>NUCLEOTIDE SEQUENCE</scope>
    <source>
        <strain evidence="2">317325-3</strain>
    </source>
</reference>
<protein>
    <recommendedName>
        <fullName evidence="1">Putative antitoxin VapB45-like DNA-binding HTH domain-containing protein</fullName>
    </recommendedName>
</protein>
<name>A0A809R6R1_9PROT</name>
<dbReference type="Pfam" id="PF21321">
    <property type="entry name" value="HTH_66"/>
    <property type="match status" value="1"/>
</dbReference>
<dbReference type="AlphaFoldDB" id="A0A809R6R1"/>
<dbReference type="Proteomes" id="UP000662914">
    <property type="component" value="Chromosome"/>
</dbReference>
<evidence type="ECO:0000313" key="2">
    <source>
        <dbReference type="EMBL" id="BBO22378.1"/>
    </source>
</evidence>
<proteinExistence type="predicted"/>
<evidence type="ECO:0000259" key="1">
    <source>
        <dbReference type="Pfam" id="PF21321"/>
    </source>
</evidence>
<dbReference type="SUPFAM" id="SSF46689">
    <property type="entry name" value="Homeodomain-like"/>
    <property type="match status" value="1"/>
</dbReference>
<dbReference type="InterPro" id="IPR009057">
    <property type="entry name" value="Homeodomain-like_sf"/>
</dbReference>
<sequence>MTKAAQTDFRETPLYTAAEAAHYLRVPVSTVRAWAFGQGQRKDGGRRFKPVIALASRQGRLLSFINLVELFVLSAIRRRHGVALPQVRKALDYLKKSFPSPHPLADHEFQTNGVDLFAKKFGEYLNLSRDGQIEIKELIEARLRCVMRDEAGLPLKLYLSPRADNERGIVVIDPRLGFGRPVIEGTGIRTEVIVGRFSAGETIDSIADDYGCSRAEIEEIVRSELPLAA</sequence>
<evidence type="ECO:0000313" key="3">
    <source>
        <dbReference type="Proteomes" id="UP000662914"/>
    </source>
</evidence>
<dbReference type="EMBL" id="AP021857">
    <property type="protein sequence ID" value="BBO22378.1"/>
    <property type="molecule type" value="Genomic_DNA"/>
</dbReference>
<feature type="domain" description="Putative antitoxin VapB45-like DNA-binding HTH" evidence="1">
    <location>
        <begin position="13"/>
        <end position="91"/>
    </location>
</feature>
<dbReference type="InterPro" id="IPR048708">
    <property type="entry name" value="VapB45-like_HTH"/>
</dbReference>
<dbReference type="KEGG" id="ddz:DSYM_30770"/>
<dbReference type="InterPro" id="IPR036388">
    <property type="entry name" value="WH-like_DNA-bd_sf"/>
</dbReference>